<evidence type="ECO:0000313" key="1">
    <source>
        <dbReference type="EMBL" id="MBP2456304.1"/>
    </source>
</evidence>
<evidence type="ECO:0000313" key="2">
    <source>
        <dbReference type="Proteomes" id="UP000694460"/>
    </source>
</evidence>
<organism evidence="1 2">
    <name type="scientific">Mycolicibacterium lutetiense</name>
    <dbReference type="NCBI Taxonomy" id="1641992"/>
    <lineage>
        <taxon>Bacteria</taxon>
        <taxon>Bacillati</taxon>
        <taxon>Actinomycetota</taxon>
        <taxon>Actinomycetes</taxon>
        <taxon>Mycobacteriales</taxon>
        <taxon>Mycobacteriaceae</taxon>
        <taxon>Mycolicibacterium</taxon>
    </lineage>
</organism>
<protein>
    <submittedName>
        <fullName evidence="1">Uncharacterized protein YukE</fullName>
    </submittedName>
</protein>
<dbReference type="RefSeq" id="WP_209923938.1">
    <property type="nucleotide sequence ID" value="NZ_JAGIOP010000003.1"/>
</dbReference>
<gene>
    <name evidence="1" type="ORF">JOF57_006280</name>
</gene>
<name>A0ABS5A3G2_9MYCO</name>
<proteinExistence type="predicted"/>
<comment type="caution">
    <text evidence="1">The sequence shown here is derived from an EMBL/GenBank/DDBJ whole genome shotgun (WGS) entry which is preliminary data.</text>
</comment>
<keyword evidence="2" id="KW-1185">Reference proteome</keyword>
<dbReference type="InterPro" id="IPR036689">
    <property type="entry name" value="ESAT-6-like_sf"/>
</dbReference>
<dbReference type="EMBL" id="JAGIOP010000003">
    <property type="protein sequence ID" value="MBP2456304.1"/>
    <property type="molecule type" value="Genomic_DNA"/>
</dbReference>
<sequence length="98" mass="10823">MSGQQSYDHVRMIEHATTQTNIMNRLEELKQESIHAINSVAEIWKEHGSNAAQEAHQQIALAFQQVFATIGRHGQAIQGASQNAEHTDMAAAAGFRNL</sequence>
<reference evidence="1 2" key="1">
    <citation type="submission" date="2021-03" db="EMBL/GenBank/DDBJ databases">
        <title>Sequencing the genomes of 1000 actinobacteria strains.</title>
        <authorList>
            <person name="Klenk H.-P."/>
        </authorList>
    </citation>
    <scope>NUCLEOTIDE SEQUENCE [LARGE SCALE GENOMIC DNA]</scope>
    <source>
        <strain evidence="1 2">DSM 46713</strain>
    </source>
</reference>
<accession>A0ABS5A3G2</accession>
<dbReference type="Gene3D" id="1.10.287.1060">
    <property type="entry name" value="ESAT-6-like"/>
    <property type="match status" value="1"/>
</dbReference>
<dbReference type="Proteomes" id="UP000694460">
    <property type="component" value="Unassembled WGS sequence"/>
</dbReference>
<dbReference type="SUPFAM" id="SSF140453">
    <property type="entry name" value="EsxAB dimer-like"/>
    <property type="match status" value="1"/>
</dbReference>